<keyword evidence="1 2" id="KW-0732">Signal</keyword>
<reference evidence="5" key="1">
    <citation type="submission" date="2016-11" db="EMBL/GenBank/DDBJ databases">
        <authorList>
            <person name="Varghese N."/>
            <person name="Submissions S."/>
        </authorList>
    </citation>
    <scope>NUCLEOTIDE SEQUENCE [LARGE SCALE GENOMIC DNA]</scope>
    <source>
        <strain evidence="5">DSM 19858</strain>
    </source>
</reference>
<dbReference type="Pfam" id="PF18962">
    <property type="entry name" value="Por_Secre_tail"/>
    <property type="match status" value="1"/>
</dbReference>
<dbReference type="NCBIfam" id="TIGR04183">
    <property type="entry name" value="Por_Secre_tail"/>
    <property type="match status" value="1"/>
</dbReference>
<feature type="chain" id="PRO_5012612888" evidence="2">
    <location>
        <begin position="19"/>
        <end position="111"/>
    </location>
</feature>
<dbReference type="AlphaFoldDB" id="A0A1M6KH39"/>
<name>A0A1M6KH39_9FLAO</name>
<evidence type="ECO:0000256" key="2">
    <source>
        <dbReference type="SAM" id="SignalP"/>
    </source>
</evidence>
<evidence type="ECO:0000313" key="5">
    <source>
        <dbReference type="Proteomes" id="UP000184543"/>
    </source>
</evidence>
<dbReference type="STRING" id="192903.SAMN04488513_10662"/>
<accession>A0A1M6KH39</accession>
<proteinExistence type="predicted"/>
<dbReference type="RefSeq" id="WP_072994606.1">
    <property type="nucleotide sequence ID" value="NZ_FQYU01000006.1"/>
</dbReference>
<keyword evidence="5" id="KW-1185">Reference proteome</keyword>
<sequence>MKKILVLWVLTMGAIAMGHGQSTPKPSDTATFENVKVFPNPATNVVNILGLKNSRKAAISIFDIYGNLALSRQWEIRRNAVNIPVNTLAPGAYIITIRSDEQQIRTKFYKK</sequence>
<organism evidence="4 5">
    <name type="scientific">Pseudozobellia thermophila</name>
    <dbReference type="NCBI Taxonomy" id="192903"/>
    <lineage>
        <taxon>Bacteria</taxon>
        <taxon>Pseudomonadati</taxon>
        <taxon>Bacteroidota</taxon>
        <taxon>Flavobacteriia</taxon>
        <taxon>Flavobacteriales</taxon>
        <taxon>Flavobacteriaceae</taxon>
        <taxon>Pseudozobellia</taxon>
    </lineage>
</organism>
<dbReference type="OrthoDB" id="1446312at2"/>
<evidence type="ECO:0000259" key="3">
    <source>
        <dbReference type="Pfam" id="PF18962"/>
    </source>
</evidence>
<dbReference type="InterPro" id="IPR026444">
    <property type="entry name" value="Secre_tail"/>
</dbReference>
<feature type="domain" description="Secretion system C-terminal sorting" evidence="3">
    <location>
        <begin position="37"/>
        <end position="108"/>
    </location>
</feature>
<dbReference type="EMBL" id="FQYU01000006">
    <property type="protein sequence ID" value="SHJ58265.1"/>
    <property type="molecule type" value="Genomic_DNA"/>
</dbReference>
<gene>
    <name evidence="4" type="ORF">SAMN04488513_10662</name>
</gene>
<feature type="signal peptide" evidence="2">
    <location>
        <begin position="1"/>
        <end position="18"/>
    </location>
</feature>
<dbReference type="Proteomes" id="UP000184543">
    <property type="component" value="Unassembled WGS sequence"/>
</dbReference>
<evidence type="ECO:0000313" key="4">
    <source>
        <dbReference type="EMBL" id="SHJ58265.1"/>
    </source>
</evidence>
<evidence type="ECO:0000256" key="1">
    <source>
        <dbReference type="ARBA" id="ARBA00022729"/>
    </source>
</evidence>
<protein>
    <submittedName>
        <fullName evidence="4">Por secretion system C-terminal sorting domain-containing protein</fullName>
    </submittedName>
</protein>